<dbReference type="PROSITE" id="PS51674">
    <property type="entry name" value="4FE4S_WBL"/>
    <property type="match status" value="1"/>
</dbReference>
<feature type="binding site" evidence="12">
    <location>
        <position position="61"/>
    </location>
    <ligand>
        <name>[4Fe-4S] cluster</name>
        <dbReference type="ChEBI" id="CHEBI:49883"/>
    </ligand>
</feature>
<evidence type="ECO:0000256" key="4">
    <source>
        <dbReference type="ARBA" id="ARBA00022490"/>
    </source>
</evidence>
<evidence type="ECO:0000256" key="5">
    <source>
        <dbReference type="ARBA" id="ARBA00022723"/>
    </source>
</evidence>
<name>A0ABU4AWC4_9NOCA</name>
<keyword evidence="8 12" id="KW-0805">Transcription regulation</keyword>
<keyword evidence="7 12" id="KW-0411">Iron-sulfur</keyword>
<keyword evidence="10 12" id="KW-1015">Disulfide bond</keyword>
<comment type="PTM">
    <text evidence="12">Upon Fe-S cluster removal intramolecular disulfide bonds are formed.</text>
</comment>
<dbReference type="HAMAP" id="MF_01479">
    <property type="entry name" value="WhiB"/>
    <property type="match status" value="1"/>
</dbReference>
<evidence type="ECO:0000256" key="12">
    <source>
        <dbReference type="HAMAP-Rule" id="MF_01479"/>
    </source>
</evidence>
<evidence type="ECO:0000256" key="10">
    <source>
        <dbReference type="ARBA" id="ARBA00023157"/>
    </source>
</evidence>
<evidence type="ECO:0000256" key="1">
    <source>
        <dbReference type="ARBA" id="ARBA00004496"/>
    </source>
</evidence>
<evidence type="ECO:0000256" key="7">
    <source>
        <dbReference type="ARBA" id="ARBA00023014"/>
    </source>
</evidence>
<evidence type="ECO:0000259" key="13">
    <source>
        <dbReference type="PROSITE" id="PS51674"/>
    </source>
</evidence>
<feature type="binding site" evidence="12">
    <location>
        <position position="31"/>
    </location>
    <ligand>
        <name>[4Fe-4S] cluster</name>
        <dbReference type="ChEBI" id="CHEBI:49883"/>
    </ligand>
</feature>
<evidence type="ECO:0000313" key="15">
    <source>
        <dbReference type="Proteomes" id="UP001185899"/>
    </source>
</evidence>
<sequence>MPRNLGIATTVATALPRPRSEFWEWQLRASCRGRPSDTFFGEDESPTGEHEVAAKKICSSCPVISACREHAVRTREPHGVWGGLSPSERTRLRWSYR</sequence>
<dbReference type="PANTHER" id="PTHR38839:SF5">
    <property type="entry name" value="TRANSCRIPTIONAL REGULATOR WHID"/>
    <property type="match status" value="1"/>
</dbReference>
<keyword evidence="15" id="KW-1185">Reference proteome</keyword>
<keyword evidence="3 12" id="KW-0004">4Fe-4S</keyword>
<evidence type="ECO:0000256" key="2">
    <source>
        <dbReference type="ARBA" id="ARBA00006597"/>
    </source>
</evidence>
<evidence type="ECO:0000256" key="8">
    <source>
        <dbReference type="ARBA" id="ARBA00023015"/>
    </source>
</evidence>
<feature type="domain" description="4Fe-4S Wbl-type" evidence="13">
    <location>
        <begin position="30"/>
        <end position="91"/>
    </location>
</feature>
<dbReference type="EMBL" id="JAWLKE010000003">
    <property type="protein sequence ID" value="MDV6230543.1"/>
    <property type="molecule type" value="Genomic_DNA"/>
</dbReference>
<reference evidence="14 15" key="1">
    <citation type="submission" date="2023-10" db="EMBL/GenBank/DDBJ databases">
        <title>Development of a sustainable strategy for remediation of hydrocarbon-contaminated territories based on the waste exchange concept.</title>
        <authorList>
            <person name="Krivoruchko A."/>
        </authorList>
    </citation>
    <scope>NUCLEOTIDE SEQUENCE [LARGE SCALE GENOMIC DNA]</scope>
    <source>
        <strain evidence="14 15">IEGM 1322</strain>
    </source>
</reference>
<keyword evidence="6 12" id="KW-0408">Iron</keyword>
<dbReference type="InterPro" id="IPR034768">
    <property type="entry name" value="4FE4S_WBL"/>
</dbReference>
<feature type="binding site" evidence="12">
    <location>
        <position position="58"/>
    </location>
    <ligand>
        <name>[4Fe-4S] cluster</name>
        <dbReference type="ChEBI" id="CHEBI:49883"/>
    </ligand>
</feature>
<dbReference type="InterPro" id="IPR003482">
    <property type="entry name" value="Whib"/>
</dbReference>
<comment type="subcellular location">
    <subcellularLocation>
        <location evidence="1 12">Cytoplasm</location>
    </subcellularLocation>
</comment>
<evidence type="ECO:0000256" key="9">
    <source>
        <dbReference type="ARBA" id="ARBA00023125"/>
    </source>
</evidence>
<keyword evidence="9 12" id="KW-0238">DNA-binding</keyword>
<dbReference type="Proteomes" id="UP001185899">
    <property type="component" value="Unassembled WGS sequence"/>
</dbReference>
<dbReference type="Pfam" id="PF02467">
    <property type="entry name" value="Whib"/>
    <property type="match status" value="1"/>
</dbReference>
<comment type="similarity">
    <text evidence="2 12">Belongs to the WhiB family.</text>
</comment>
<comment type="caution">
    <text evidence="14">The sequence shown here is derived from an EMBL/GenBank/DDBJ whole genome shotgun (WGS) entry which is preliminary data.</text>
</comment>
<dbReference type="RefSeq" id="WP_317547981.1">
    <property type="nucleotide sequence ID" value="NZ_JAWLKE010000003.1"/>
</dbReference>
<keyword evidence="5 12" id="KW-0479">Metal-binding</keyword>
<accession>A0ABU4AWC4</accession>
<evidence type="ECO:0000256" key="3">
    <source>
        <dbReference type="ARBA" id="ARBA00022485"/>
    </source>
</evidence>
<feature type="binding site" evidence="12">
    <location>
        <position position="67"/>
    </location>
    <ligand>
        <name>[4Fe-4S] cluster</name>
        <dbReference type="ChEBI" id="CHEBI:49883"/>
    </ligand>
</feature>
<proteinExistence type="inferred from homology"/>
<gene>
    <name evidence="12" type="primary">whiB</name>
    <name evidence="14" type="ORF">R3P95_08285</name>
</gene>
<comment type="function">
    <text evidence="12">Acts as a transcriptional regulator. Probably redox-responsive. The apo- but not holo-form probably binds DNA.</text>
</comment>
<evidence type="ECO:0000256" key="6">
    <source>
        <dbReference type="ARBA" id="ARBA00023004"/>
    </source>
</evidence>
<organism evidence="14 15">
    <name type="scientific">Rhodococcus cercidiphylli</name>
    <dbReference type="NCBI Taxonomy" id="489916"/>
    <lineage>
        <taxon>Bacteria</taxon>
        <taxon>Bacillati</taxon>
        <taxon>Actinomycetota</taxon>
        <taxon>Actinomycetes</taxon>
        <taxon>Mycobacteriales</taxon>
        <taxon>Nocardiaceae</taxon>
        <taxon>Rhodococcus</taxon>
    </lineage>
</organism>
<comment type="cofactor">
    <cofactor evidence="12">
        <name>[4Fe-4S] cluster</name>
        <dbReference type="ChEBI" id="CHEBI:49883"/>
    </cofactor>
    <text evidence="12">Binds 1 [4Fe-4S] cluster per subunit. Following nitrosylation of the [4Fe-4S] cluster binds 1 [4Fe-8(NO)] cluster per subunit.</text>
</comment>
<evidence type="ECO:0000256" key="11">
    <source>
        <dbReference type="ARBA" id="ARBA00023163"/>
    </source>
</evidence>
<keyword evidence="11 12" id="KW-0804">Transcription</keyword>
<dbReference type="PANTHER" id="PTHR38839">
    <property type="entry name" value="TRANSCRIPTIONAL REGULATOR WHID-RELATED"/>
    <property type="match status" value="1"/>
</dbReference>
<comment type="PTM">
    <text evidence="12">The Fe-S cluster can be nitrosylated by nitric oxide (NO).</text>
</comment>
<protein>
    <recommendedName>
        <fullName evidence="12">Transcriptional regulator WhiB</fullName>
    </recommendedName>
</protein>
<evidence type="ECO:0000313" key="14">
    <source>
        <dbReference type="EMBL" id="MDV6230543.1"/>
    </source>
</evidence>
<keyword evidence="4 12" id="KW-0963">Cytoplasm</keyword>